<feature type="compositionally biased region" description="Pro residues" evidence="1">
    <location>
        <begin position="318"/>
        <end position="337"/>
    </location>
</feature>
<feature type="compositionally biased region" description="Low complexity" evidence="1">
    <location>
        <begin position="497"/>
        <end position="506"/>
    </location>
</feature>
<feature type="non-terminal residue" evidence="2">
    <location>
        <position position="2071"/>
    </location>
</feature>
<accession>A0A8H7LZG1</accession>
<feature type="compositionally biased region" description="Pro residues" evidence="1">
    <location>
        <begin position="563"/>
        <end position="575"/>
    </location>
</feature>
<evidence type="ECO:0000313" key="3">
    <source>
        <dbReference type="Proteomes" id="UP000602905"/>
    </source>
</evidence>
<evidence type="ECO:0000256" key="1">
    <source>
        <dbReference type="SAM" id="MobiDB-lite"/>
    </source>
</evidence>
<dbReference type="Proteomes" id="UP000602905">
    <property type="component" value="Unassembled WGS sequence"/>
</dbReference>
<reference evidence="2" key="1">
    <citation type="submission" date="2020-09" db="EMBL/GenBank/DDBJ databases">
        <title>Comparative genome analyses of four rice-infecting Rhizoctonia solani isolates reveal extensive enrichment of homogalacturonan modification genes.</title>
        <authorList>
            <person name="Lee D.-Y."/>
            <person name="Jeon J."/>
            <person name="Kim K.-T."/>
            <person name="Cheong K."/>
            <person name="Song H."/>
            <person name="Choi G."/>
            <person name="Ko J."/>
            <person name="Opiyo S.O."/>
            <person name="Zuo S."/>
            <person name="Madhav S."/>
            <person name="Lee Y.-H."/>
            <person name="Wang G.-L."/>
        </authorList>
    </citation>
    <scope>NUCLEOTIDE SEQUENCE</scope>
    <source>
        <strain evidence="2">AG1-IA WGL</strain>
    </source>
</reference>
<feature type="compositionally biased region" description="Basic residues" evidence="1">
    <location>
        <begin position="1033"/>
        <end position="1042"/>
    </location>
</feature>
<feature type="compositionally biased region" description="Low complexity" evidence="1">
    <location>
        <begin position="514"/>
        <end position="534"/>
    </location>
</feature>
<feature type="compositionally biased region" description="Polar residues" evidence="1">
    <location>
        <begin position="230"/>
        <end position="253"/>
    </location>
</feature>
<feature type="compositionally biased region" description="Low complexity" evidence="1">
    <location>
        <begin position="418"/>
        <end position="438"/>
    </location>
</feature>
<dbReference type="InterPro" id="IPR036047">
    <property type="entry name" value="F-box-like_dom_sf"/>
</dbReference>
<feature type="compositionally biased region" description="Low complexity" evidence="1">
    <location>
        <begin position="945"/>
        <end position="957"/>
    </location>
</feature>
<feature type="compositionally biased region" description="Polar residues" evidence="1">
    <location>
        <begin position="677"/>
        <end position="692"/>
    </location>
</feature>
<feature type="compositionally biased region" description="Polar residues" evidence="1">
    <location>
        <begin position="174"/>
        <end position="186"/>
    </location>
</feature>
<gene>
    <name evidence="2" type="ORF">RHS03_00178</name>
</gene>
<feature type="compositionally biased region" description="Polar residues" evidence="1">
    <location>
        <begin position="746"/>
        <end position="763"/>
    </location>
</feature>
<evidence type="ECO:0008006" key="4">
    <source>
        <dbReference type="Google" id="ProtNLM"/>
    </source>
</evidence>
<feature type="compositionally biased region" description="Polar residues" evidence="1">
    <location>
        <begin position="623"/>
        <end position="644"/>
    </location>
</feature>
<feature type="compositionally biased region" description="Pro residues" evidence="1">
    <location>
        <begin position="196"/>
        <end position="206"/>
    </location>
</feature>
<feature type="compositionally biased region" description="Polar residues" evidence="1">
    <location>
        <begin position="37"/>
        <end position="52"/>
    </location>
</feature>
<feature type="compositionally biased region" description="Low complexity" evidence="1">
    <location>
        <begin position="300"/>
        <end position="317"/>
    </location>
</feature>
<dbReference type="Gene3D" id="1.20.1280.50">
    <property type="match status" value="1"/>
</dbReference>
<dbReference type="EMBL" id="JACYCD010000009">
    <property type="protein sequence ID" value="KAF8714699.1"/>
    <property type="molecule type" value="Genomic_DNA"/>
</dbReference>
<feature type="compositionally biased region" description="Polar residues" evidence="1">
    <location>
        <begin position="657"/>
        <end position="666"/>
    </location>
</feature>
<feature type="compositionally biased region" description="Pro residues" evidence="1">
    <location>
        <begin position="808"/>
        <end position="817"/>
    </location>
</feature>
<proteinExistence type="predicted"/>
<protein>
    <recommendedName>
        <fullName evidence="4">F-box domain-containing protein</fullName>
    </recommendedName>
</protein>
<feature type="region of interest" description="Disordered" evidence="1">
    <location>
        <begin position="1"/>
        <end position="52"/>
    </location>
</feature>
<feature type="compositionally biased region" description="Polar residues" evidence="1">
    <location>
        <begin position="286"/>
        <end position="298"/>
    </location>
</feature>
<feature type="compositionally biased region" description="Low complexity" evidence="1">
    <location>
        <begin position="818"/>
        <end position="830"/>
    </location>
</feature>
<feature type="compositionally biased region" description="Basic and acidic residues" evidence="1">
    <location>
        <begin position="137"/>
        <end position="149"/>
    </location>
</feature>
<feature type="region of interest" description="Disordered" evidence="1">
    <location>
        <begin position="76"/>
        <end position="98"/>
    </location>
</feature>
<organism evidence="2 3">
    <name type="scientific">Rhizoctonia solani</name>
    <dbReference type="NCBI Taxonomy" id="456999"/>
    <lineage>
        <taxon>Eukaryota</taxon>
        <taxon>Fungi</taxon>
        <taxon>Dikarya</taxon>
        <taxon>Basidiomycota</taxon>
        <taxon>Agaricomycotina</taxon>
        <taxon>Agaricomycetes</taxon>
        <taxon>Cantharellales</taxon>
        <taxon>Ceratobasidiaceae</taxon>
        <taxon>Rhizoctonia</taxon>
    </lineage>
</organism>
<feature type="compositionally biased region" description="Low complexity" evidence="1">
    <location>
        <begin position="908"/>
        <end position="930"/>
    </location>
</feature>
<name>A0A8H7LZG1_9AGAM</name>
<feature type="compositionally biased region" description="Polar residues" evidence="1">
    <location>
        <begin position="857"/>
        <end position="878"/>
    </location>
</feature>
<feature type="compositionally biased region" description="Low complexity" evidence="1">
    <location>
        <begin position="126"/>
        <end position="136"/>
    </location>
</feature>
<feature type="compositionally biased region" description="Polar residues" evidence="1">
    <location>
        <begin position="439"/>
        <end position="475"/>
    </location>
</feature>
<feature type="compositionally biased region" description="Low complexity" evidence="1">
    <location>
        <begin position="715"/>
        <end position="727"/>
    </location>
</feature>
<dbReference type="SUPFAM" id="SSF52058">
    <property type="entry name" value="L domain-like"/>
    <property type="match status" value="1"/>
</dbReference>
<feature type="region of interest" description="Disordered" evidence="1">
    <location>
        <begin position="115"/>
        <end position="1168"/>
    </location>
</feature>
<dbReference type="OrthoDB" id="3365519at2759"/>
<feature type="compositionally biased region" description="Basic and acidic residues" evidence="1">
    <location>
        <begin position="693"/>
        <end position="707"/>
    </location>
</feature>
<feature type="compositionally biased region" description="Low complexity" evidence="1">
    <location>
        <begin position="794"/>
        <end position="807"/>
    </location>
</feature>
<feature type="compositionally biased region" description="Basic and acidic residues" evidence="1">
    <location>
        <begin position="401"/>
        <end position="413"/>
    </location>
</feature>
<evidence type="ECO:0000313" key="2">
    <source>
        <dbReference type="EMBL" id="KAF8714699.1"/>
    </source>
</evidence>
<dbReference type="SUPFAM" id="SSF81383">
    <property type="entry name" value="F-box domain"/>
    <property type="match status" value="1"/>
</dbReference>
<comment type="caution">
    <text evidence="2">The sequence shown here is derived from an EMBL/GenBank/DDBJ whole genome shotgun (WGS) entry which is preliminary data.</text>
</comment>
<sequence>MRLFGKKKSSNAIQEEQPPPAISRPRAQGHLPPTTAPKPSSGRSYGSTHTTEQVITPLYARFARADSFENLSLRAKAGAESRAPSMAPTNQELEDDANRLGYDRPWARELVASFDSPEPIQPANTGSSVRIVSGSSVRDRKTSVDKRLSLETVAAADPFMASKMQSVMRRAPSNVRTPDSTPQRSVTAPPTTAKPSHPPPRIPTAPPTRSVTGPKSPPSSRPSFDDDDTSVFSHSNAGHAQPRSVYSNIASASSKRERGPPPVAGTPSAYAWRSGQSDDGHGGGNSFYTGGSQVNPYTWAQPGSSAPQPVSVPAAQPFLPPGAAPPNPSGQPNPNHAPPSSMSMGNVLKKRTPSNPPVNRTPAPAGHPASRRMSVSSADVRPLSGGPGTWGGSAIAVPQTTERERERDRERGRGGMAGSTSTQAGTSTSAVPPSSTVAGLSSTAARPNPTTASQPTAHVPNQTYGDLSRTPTVKSVQPGEIFRHPGTAPMPLPSSHSAPYQAVSPAVSPPPLLPSKSAASGSSTPTAPSAMSPPRLVTSPRQVISPPPSQPTTQVNTAASQPPQVPASVPPPPPKKSTGNLPPGASPSSPSPTTPYKHSPSSHGPSYSAYGPTPGSAYGSVGANGSLNEHRTSASTQESKNASGQLPEPKVGGVNAYESSVSSVRKVSQLPAVQPSDPRTIQVSDPRMNQVSDARKAQVSDVRDRRASQFPDPRPSYSSEARPSYSSDARTSQHTEGRASPIKPNVGNQLTTSPVGVSDSTWARSIVADAGSGRATPVSPQGAGLSVPGPDARSSVYSGASSVSVVPPSTPLPPPSPSKSKSAASKTAPPNRELPQPPTTTTTMNRPGPSPHPPSSLRETSQSIPPRAPSSMSVSSYGTAMPLESDPGFEVPPAPTKLAIGGLAPINTSAPRSQSPTPTSTSVSAAPTSAMVTARMTPTTTAALSPMTIPSIPSSTPQRGLLPPRAVSPILIGQRAPSPTGANRRAVSPTPSNRRAVSPAPGNRRAVSPAPADRRAVSPAPTTRSESDESVHAKKRNLLVKTRKIDGASSFRSSDERASSERPVSVIAQPESPGPGLGLSGGNDPFARAPPTIVKTPKRTQDQPSKRAMPLSPPLSSDDHDTRVPNGLDVRGYDRPPMTPALTDEAPAGDEMNQADPDTTTPPGSPPPPKIYPLETHLNMPSLIAALLPHLSFRDWNALNALNAGIRRQLEDTRALREEVLEYWLRGVGYARWKSHKREPIGLTLRDLNAYMRGVSIAVYRYSAIAESFLAVRAQQEQTKERVPGAASKGNLVRALASSCRAYTKVILRLREQAECMHPDGDFRSPLFKSGGAPLLRVFVPSKEGAWLSDASVLDCEKELKRAGALGVLRIGDVVWDAAVGDEGNAGRMVWDGNYLVDLDYTYSTTGELPKYIHSLAFSPSYWHKIIRTSNSPLCHIDLTPYAAEIARNIQLVQDRVQTETPQGGRHTVVRWVHRSRFQTRSGLPIPSASPPATVDRMWDGYIVVEVEGTNEGLADLQARVGNSVRLFPAKTAGMEFGPPTGKSPFRLLRSSSRPGEIWIRAVREKERLLKIYLLHNTPRTQPPCAVLSSMMEKLSVASNRLRDALDDYLAVCSGIERAVEEDPTGALIDPTDYISCELDMVNSYAETIDKAKAKIKRVRNWSSAIAINRLPIEILMQIFEWAVRSEHCANSYRQSHSSIELYPKQPELLSHVCSRWRKILLSSPQFWTHIDFNFWAADYQRLYDRAERHLARAGEHPVRVHHIFSISRGIEVIPRPINPFIAAASQAYAIEAEIQVDLEFAPGQLYDSLLHACFHGCVPGKLNEVFVSLRPTGSRTFAYIDEHHIFNPTSNEENIFSSVTSLWMDGLYLPWTSSAYRGLVKLVLLRFSTISIPESELMTILSGCPGLQKLHLDINIIEDEPLSNSHGATSVYLYDLHDLCVESPNLFRLVVPGVKALKITILNSWKFPLKSNHVREFFANSNVETVNLVVWKSYSELFDVLELAPRAVCVMMSNSPGSVELKSGEIPSLNQSLSHLVLVHNEGLLLEDIQELSEALGIQRMTLSSNGIIV</sequence>